<evidence type="ECO:0000256" key="8">
    <source>
        <dbReference type="ARBA" id="ARBA00047746"/>
    </source>
</evidence>
<dbReference type="GO" id="GO:0006396">
    <property type="term" value="P:RNA processing"/>
    <property type="evidence" value="ECO:0007669"/>
    <property type="project" value="InterPro"/>
</dbReference>
<feature type="binding site" evidence="10">
    <location>
        <begin position="218"/>
        <end position="222"/>
    </location>
    <ligand>
        <name>GMP</name>
        <dbReference type="ChEBI" id="CHEBI:58115"/>
    </ligand>
</feature>
<dbReference type="AlphaFoldDB" id="A0A6M1RMW5"/>
<feature type="binding site" evidence="11">
    <location>
        <position position="329"/>
    </location>
    <ligand>
        <name>Mn(2+)</name>
        <dbReference type="ChEBI" id="CHEBI:29035"/>
        <label>2</label>
    </ligand>
</feature>
<dbReference type="InterPro" id="IPR052915">
    <property type="entry name" value="RtcB-like"/>
</dbReference>
<keyword evidence="13" id="KW-1185">Reference proteome</keyword>
<sequence length="468" mass="51337">MSITEQELRSLGVPEGEPLQQAVALVRAWEAAGKDPEQMRSDIKAVLADPEPFRGDPELGRLARALSATPTIPLPNSAGAPWRQWGQKLDAEAVQQMERACRLPIALAGALMPDAHVGYGLPIGGVLATDNAVIPFGVGVDIACRMKLSVLDIPVHDLERRKDRLIRAIEAETRFGVGATFQHRRDHPVMDEDWSVSPVTRQYKDRAWAQLGTSGSGNHFVEFGILTLHEPLRGLPPGQYVALLSHSGSRGTGAAVCDYYSRLAQSRHPKLPRELKHLAWLDLDTAEGQEYWAAMELMGKYAAANHACIHKHIAQNLGVPVLLELENHHNFAWKERHRIGGREREVIVHRKGATPAGPGVLGIIPGSMASPAFIVRGKGNPASLHSAAHGAGRVMSRTAAMKRFSWKEVQRYLKERGITLISAGLDEVPMVYKDIHEVMAAQADLVEIVAQFDPRLVKMAPHGERPED</sequence>
<evidence type="ECO:0000256" key="11">
    <source>
        <dbReference type="PIRSR" id="PIRSR601233-3"/>
    </source>
</evidence>
<evidence type="ECO:0000256" key="2">
    <source>
        <dbReference type="ARBA" id="ARBA00022598"/>
    </source>
</evidence>
<feature type="binding site" evidence="11">
    <location>
        <position position="246"/>
    </location>
    <ligand>
        <name>Mn(2+)</name>
        <dbReference type="ChEBI" id="CHEBI:29035"/>
        <label>2</label>
    </ligand>
</feature>
<dbReference type="Proteomes" id="UP000477311">
    <property type="component" value="Unassembled WGS sequence"/>
</dbReference>
<evidence type="ECO:0000256" key="4">
    <source>
        <dbReference type="ARBA" id="ARBA00022741"/>
    </source>
</evidence>
<comment type="catalytic activity">
    <reaction evidence="8">
        <text>a 3'-end 3'-phospho-ribonucleotide-RNA + a 5'-end dephospho-ribonucleoside-RNA + GTP = a ribonucleotidyl-ribonucleotide-RNA + GMP + diphosphate</text>
        <dbReference type="Rhea" id="RHEA:68076"/>
        <dbReference type="Rhea" id="RHEA-COMP:10463"/>
        <dbReference type="Rhea" id="RHEA-COMP:13936"/>
        <dbReference type="Rhea" id="RHEA-COMP:17355"/>
        <dbReference type="ChEBI" id="CHEBI:33019"/>
        <dbReference type="ChEBI" id="CHEBI:37565"/>
        <dbReference type="ChEBI" id="CHEBI:58115"/>
        <dbReference type="ChEBI" id="CHEBI:83062"/>
        <dbReference type="ChEBI" id="CHEBI:138284"/>
        <dbReference type="ChEBI" id="CHEBI:173118"/>
        <dbReference type="EC" id="6.5.1.8"/>
    </reaction>
</comment>
<evidence type="ECO:0000256" key="7">
    <source>
        <dbReference type="ARBA" id="ARBA00023211"/>
    </source>
</evidence>
<dbReference type="GO" id="GO:0006281">
    <property type="term" value="P:DNA repair"/>
    <property type="evidence" value="ECO:0007669"/>
    <property type="project" value="TreeGrafter"/>
</dbReference>
<keyword evidence="5" id="KW-0692">RNA repair</keyword>
<feature type="binding site" evidence="10">
    <location>
        <begin position="389"/>
        <end position="392"/>
    </location>
    <ligand>
        <name>GMP</name>
        <dbReference type="ChEBI" id="CHEBI:58115"/>
    </ligand>
</feature>
<dbReference type="SUPFAM" id="SSF103365">
    <property type="entry name" value="Hypothetical protein PH1602"/>
    <property type="match status" value="1"/>
</dbReference>
<evidence type="ECO:0000256" key="10">
    <source>
        <dbReference type="PIRSR" id="PIRSR601233-2"/>
    </source>
</evidence>
<feature type="binding site" evidence="10">
    <location>
        <begin position="365"/>
        <end position="368"/>
    </location>
    <ligand>
        <name>GMP</name>
        <dbReference type="ChEBI" id="CHEBI:58115"/>
    </ligand>
</feature>
<dbReference type="PANTHER" id="PTHR43749:SF2">
    <property type="entry name" value="RNA-SPLICING LIGASE RTCB"/>
    <property type="match status" value="1"/>
</dbReference>
<accession>A0A6M1RMW5</accession>
<evidence type="ECO:0000256" key="9">
    <source>
        <dbReference type="PIRSR" id="PIRSR601233-1"/>
    </source>
</evidence>
<name>A0A6M1RMW5_9BACT</name>
<dbReference type="InterPro" id="IPR001233">
    <property type="entry name" value="RtcB"/>
</dbReference>
<dbReference type="PANTHER" id="PTHR43749">
    <property type="entry name" value="RNA-SPLICING LIGASE RTCB"/>
    <property type="match status" value="1"/>
</dbReference>
<evidence type="ECO:0000313" key="13">
    <source>
        <dbReference type="Proteomes" id="UP000477311"/>
    </source>
</evidence>
<organism evidence="12 13">
    <name type="scientific">Limisphaera ngatamarikiensis</name>
    <dbReference type="NCBI Taxonomy" id="1324935"/>
    <lineage>
        <taxon>Bacteria</taxon>
        <taxon>Pseudomonadati</taxon>
        <taxon>Verrucomicrobiota</taxon>
        <taxon>Verrucomicrobiia</taxon>
        <taxon>Limisphaerales</taxon>
        <taxon>Limisphaeraceae</taxon>
        <taxon>Limisphaera</taxon>
    </lineage>
</organism>
<dbReference type="InterPro" id="IPR036025">
    <property type="entry name" value="RtcB-like_sf"/>
</dbReference>
<keyword evidence="4 10" id="KW-0547">Nucleotide-binding</keyword>
<dbReference type="GO" id="GO:0170057">
    <property type="term" value="F:RNA ligase (GTP) activity"/>
    <property type="evidence" value="ECO:0007669"/>
    <property type="project" value="UniProtKB-EC"/>
</dbReference>
<dbReference type="GO" id="GO:0030145">
    <property type="term" value="F:manganese ion binding"/>
    <property type="evidence" value="ECO:0007669"/>
    <property type="project" value="TreeGrafter"/>
</dbReference>
<keyword evidence="2" id="KW-0436">Ligase</keyword>
<proteinExistence type="predicted"/>
<keyword evidence="7 11" id="KW-0464">Manganese</keyword>
<evidence type="ECO:0000256" key="3">
    <source>
        <dbReference type="ARBA" id="ARBA00022723"/>
    </source>
</evidence>
<dbReference type="EC" id="6.5.1.8" evidence="1"/>
<dbReference type="Gene3D" id="3.90.1860.10">
    <property type="entry name" value="tRNA-splicing ligase RtcB"/>
    <property type="match status" value="1"/>
</dbReference>
<feature type="active site" description="GMP-histidine intermediate" evidence="9">
    <location>
        <position position="389"/>
    </location>
</feature>
<dbReference type="RefSeq" id="WP_165106439.1">
    <property type="nucleotide sequence ID" value="NZ_JAAKYA010000029.1"/>
</dbReference>
<feature type="binding site" evidence="11">
    <location>
        <position position="141"/>
    </location>
    <ligand>
        <name>Mn(2+)</name>
        <dbReference type="ChEBI" id="CHEBI:29035"/>
        <label>1</label>
    </ligand>
</feature>
<protein>
    <recommendedName>
        <fullName evidence="1">3'-phosphate/5'-hydroxy nucleic acid ligase</fullName>
        <ecNumber evidence="1">6.5.1.8</ecNumber>
    </recommendedName>
</protein>
<evidence type="ECO:0000256" key="5">
    <source>
        <dbReference type="ARBA" id="ARBA00022800"/>
    </source>
</evidence>
<feature type="binding site" evidence="10">
    <location>
        <begin position="329"/>
        <end position="330"/>
    </location>
    <ligand>
        <name>GMP</name>
        <dbReference type="ChEBI" id="CHEBI:58115"/>
    </ligand>
</feature>
<reference evidence="12 13" key="1">
    <citation type="submission" date="2020-02" db="EMBL/GenBank/DDBJ databases">
        <title>Draft genome sequence of Limisphaera ngatamarikiensis NGM72.4T, a thermophilic Verrucomicrobia grouped in subdivision 3.</title>
        <authorList>
            <person name="Carere C.R."/>
            <person name="Steen J."/>
            <person name="Hugenholtz P."/>
            <person name="Stott M.B."/>
        </authorList>
    </citation>
    <scope>NUCLEOTIDE SEQUENCE [LARGE SCALE GENOMIC DNA]</scope>
    <source>
        <strain evidence="12 13">NGM72.4</strain>
    </source>
</reference>
<keyword evidence="6 10" id="KW-0342">GTP-binding</keyword>
<dbReference type="EMBL" id="JAAKYA010000029">
    <property type="protein sequence ID" value="NGO38787.1"/>
    <property type="molecule type" value="Genomic_DNA"/>
</dbReference>
<feature type="binding site" evidence="11">
    <location>
        <position position="219"/>
    </location>
    <ligand>
        <name>Mn(2+)</name>
        <dbReference type="ChEBI" id="CHEBI:29035"/>
        <label>1</label>
    </ligand>
</feature>
<dbReference type="Pfam" id="PF01139">
    <property type="entry name" value="RtcB"/>
    <property type="match status" value="2"/>
</dbReference>
<keyword evidence="3 11" id="KW-0479">Metal-binding</keyword>
<gene>
    <name evidence="12" type="ORF">G4L39_05175</name>
</gene>
<comment type="cofactor">
    <cofactor evidence="11">
        <name>Mn(2+)</name>
        <dbReference type="ChEBI" id="CHEBI:29035"/>
    </cofactor>
    <text evidence="11">Binds 2 manganese ions per subunit.</text>
</comment>
<dbReference type="GO" id="GO:0042245">
    <property type="term" value="P:RNA repair"/>
    <property type="evidence" value="ECO:0007669"/>
    <property type="project" value="UniProtKB-KW"/>
</dbReference>
<evidence type="ECO:0000313" key="12">
    <source>
        <dbReference type="EMBL" id="NGO38787.1"/>
    </source>
</evidence>
<dbReference type="GO" id="GO:0005525">
    <property type="term" value="F:GTP binding"/>
    <property type="evidence" value="ECO:0007669"/>
    <property type="project" value="UniProtKB-KW"/>
</dbReference>
<evidence type="ECO:0000256" key="6">
    <source>
        <dbReference type="ARBA" id="ARBA00023134"/>
    </source>
</evidence>
<evidence type="ECO:0000256" key="1">
    <source>
        <dbReference type="ARBA" id="ARBA00012726"/>
    </source>
</evidence>
<comment type="caution">
    <text evidence="12">The sequence shown here is derived from an EMBL/GenBank/DDBJ whole genome shotgun (WGS) entry which is preliminary data.</text>
</comment>
<dbReference type="GO" id="GO:0003909">
    <property type="term" value="F:DNA ligase activity"/>
    <property type="evidence" value="ECO:0007669"/>
    <property type="project" value="TreeGrafter"/>
</dbReference>